<evidence type="ECO:0000256" key="5">
    <source>
        <dbReference type="SAM" id="Phobius"/>
    </source>
</evidence>
<feature type="transmembrane region" description="Helical" evidence="5">
    <location>
        <begin position="291"/>
        <end position="311"/>
    </location>
</feature>
<evidence type="ECO:0000256" key="2">
    <source>
        <dbReference type="ARBA" id="ARBA00022692"/>
    </source>
</evidence>
<dbReference type="eggNOG" id="COG0477">
    <property type="taxonomic scope" value="Bacteria"/>
</dbReference>
<dbReference type="Proteomes" id="UP000002007">
    <property type="component" value="Chromosome"/>
</dbReference>
<sequence length="421" mass="43886">MAIDETTSSGGSAEITASLSVWSPKYFMTTLAMFSIILLPAFESLAVTTVMPVISAELQGEALYGLTFAMSFATGIIGMVAAGSWSDRFGPKLPLFVSLGTFALGLLMAGAAQSMLFLVAARAVQGVGGGALSVVIYVVLARTYPAVLLPKIFAVFSAAWVLPAIIGPFIAGLIAQQFHWRWVFLGVLVLLPLVTVMMLPSLKSSPQDPQKNTQKTPQKAVEPWLRRLGWSFLAGVAMLVLGMAAEFGGLLSAILAGSGLVVALFAIHHLLPAGALRARRGLPSMVLLRALYSAAFTSADVYIVLALVNFYQFSPALAGLSLTVGAISWSLASQLQACLGEKISHPNAILLDAFSLRAALAITATASALILSPAVLIAAWFLGGAGMGFGLPRLSTLTLGEAIPGNQGSIGSAMSMACLLR</sequence>
<dbReference type="SUPFAM" id="SSF103473">
    <property type="entry name" value="MFS general substrate transporter"/>
    <property type="match status" value="1"/>
</dbReference>
<feature type="transmembrane region" description="Helical" evidence="5">
    <location>
        <begin position="180"/>
        <end position="203"/>
    </location>
</feature>
<feature type="transmembrane region" description="Helical" evidence="5">
    <location>
        <begin position="358"/>
        <end position="382"/>
    </location>
</feature>
<comment type="subcellular location">
    <subcellularLocation>
        <location evidence="1">Cell membrane</location>
        <topology evidence="1">Multi-pass membrane protein</topology>
    </subcellularLocation>
</comment>
<dbReference type="EMBL" id="CP000910">
    <property type="protein sequence ID" value="ABY25011.1"/>
    <property type="molecule type" value="Genomic_DNA"/>
</dbReference>
<feature type="transmembrane region" description="Helical" evidence="5">
    <location>
        <begin position="62"/>
        <end position="81"/>
    </location>
</feature>
<evidence type="ECO:0000259" key="6">
    <source>
        <dbReference type="PROSITE" id="PS50850"/>
    </source>
</evidence>
<dbReference type="GO" id="GO:0022857">
    <property type="term" value="F:transmembrane transporter activity"/>
    <property type="evidence" value="ECO:0007669"/>
    <property type="project" value="InterPro"/>
</dbReference>
<keyword evidence="4 5" id="KW-0472">Membrane</keyword>
<feature type="transmembrane region" description="Helical" evidence="5">
    <location>
        <begin position="224"/>
        <end position="244"/>
    </location>
</feature>
<dbReference type="InterPro" id="IPR036259">
    <property type="entry name" value="MFS_trans_sf"/>
</dbReference>
<keyword evidence="3 5" id="KW-1133">Transmembrane helix</keyword>
<evidence type="ECO:0000256" key="1">
    <source>
        <dbReference type="ARBA" id="ARBA00004651"/>
    </source>
</evidence>
<dbReference type="InterPro" id="IPR020846">
    <property type="entry name" value="MFS_dom"/>
</dbReference>
<accession>A9WUZ0</accession>
<dbReference type="STRING" id="288705.RSal33209_3297"/>
<proteinExistence type="predicted"/>
<feature type="domain" description="Major facilitator superfamily (MFS) profile" evidence="6">
    <location>
        <begin position="29"/>
        <end position="421"/>
    </location>
</feature>
<dbReference type="PROSITE" id="PS50850">
    <property type="entry name" value="MFS"/>
    <property type="match status" value="1"/>
</dbReference>
<feature type="transmembrane region" description="Helical" evidence="5">
    <location>
        <begin position="317"/>
        <end position="337"/>
    </location>
</feature>
<dbReference type="InterPro" id="IPR011701">
    <property type="entry name" value="MFS"/>
</dbReference>
<dbReference type="GO" id="GO:0005886">
    <property type="term" value="C:plasma membrane"/>
    <property type="evidence" value="ECO:0007669"/>
    <property type="project" value="UniProtKB-SubCell"/>
</dbReference>
<feature type="transmembrane region" description="Helical" evidence="5">
    <location>
        <begin position="93"/>
        <end position="111"/>
    </location>
</feature>
<evidence type="ECO:0000256" key="4">
    <source>
        <dbReference type="ARBA" id="ARBA00023136"/>
    </source>
</evidence>
<feature type="transmembrane region" description="Helical" evidence="5">
    <location>
        <begin position="117"/>
        <end position="140"/>
    </location>
</feature>
<keyword evidence="2 5" id="KW-0812">Transmembrane</keyword>
<dbReference type="AlphaFoldDB" id="A9WUZ0"/>
<gene>
    <name evidence="7" type="ordered locus">RSal33209_3297</name>
</gene>
<keyword evidence="8" id="KW-1185">Reference proteome</keyword>
<reference evidence="8" key="1">
    <citation type="journal article" date="2008" name="J. Bacteriol.">
        <title>Genome sequence of the fish pathogen Renibacterium salmoninarum suggests reductive evolution away from an environmental Arthrobacter ancestor.</title>
        <authorList>
            <person name="Wiens G.D."/>
            <person name="Rockey D.D."/>
            <person name="Wu Z."/>
            <person name="Chang J."/>
            <person name="Levy R."/>
            <person name="Crane S."/>
            <person name="Chen D.S."/>
            <person name="Capri G.R."/>
            <person name="Burnett J.R."/>
            <person name="Sudheesh P.S."/>
            <person name="Schipma M.J."/>
            <person name="Burd H."/>
            <person name="Bhattacharyya A."/>
            <person name="Rhodes L.D."/>
            <person name="Kaul R."/>
            <person name="Strom M.S."/>
        </authorList>
    </citation>
    <scope>NUCLEOTIDE SEQUENCE [LARGE SCALE GENOMIC DNA]</scope>
    <source>
        <strain evidence="8">ATCC 33209 / DSM 20767 / JCM 11484 / NBRC 15589 / NCIMB 2235</strain>
    </source>
</reference>
<dbReference type="Pfam" id="PF07690">
    <property type="entry name" value="MFS_1"/>
    <property type="match status" value="1"/>
</dbReference>
<dbReference type="PRINTS" id="PR01036">
    <property type="entry name" value="TCRTETB"/>
</dbReference>
<dbReference type="Gene3D" id="1.20.1250.20">
    <property type="entry name" value="MFS general substrate transporter like domains"/>
    <property type="match status" value="1"/>
</dbReference>
<dbReference type="PANTHER" id="PTHR23501">
    <property type="entry name" value="MAJOR FACILITATOR SUPERFAMILY"/>
    <property type="match status" value="1"/>
</dbReference>
<organism evidence="7 8">
    <name type="scientific">Renibacterium salmoninarum (strain ATCC 33209 / DSM 20767 / JCM 11484 / NBRC 15589 / NCIMB 2235)</name>
    <dbReference type="NCBI Taxonomy" id="288705"/>
    <lineage>
        <taxon>Bacteria</taxon>
        <taxon>Bacillati</taxon>
        <taxon>Actinomycetota</taxon>
        <taxon>Actinomycetes</taxon>
        <taxon>Micrococcales</taxon>
        <taxon>Micrococcaceae</taxon>
        <taxon>Renibacterium</taxon>
    </lineage>
</organism>
<dbReference type="HOGENOM" id="CLU_000960_2_6_11"/>
<dbReference type="KEGG" id="rsa:RSal33209_3297"/>
<feature type="transmembrane region" description="Helical" evidence="5">
    <location>
        <begin position="250"/>
        <end position="271"/>
    </location>
</feature>
<protein>
    <submittedName>
        <fullName evidence="7">Transporter, MFS superfamily</fullName>
    </submittedName>
</protein>
<evidence type="ECO:0000313" key="7">
    <source>
        <dbReference type="EMBL" id="ABY25011.1"/>
    </source>
</evidence>
<feature type="transmembrane region" description="Helical" evidence="5">
    <location>
        <begin position="152"/>
        <end position="174"/>
    </location>
</feature>
<evidence type="ECO:0000313" key="8">
    <source>
        <dbReference type="Proteomes" id="UP000002007"/>
    </source>
</evidence>
<name>A9WUZ0_RENSM</name>
<dbReference type="PANTHER" id="PTHR23501:SF154">
    <property type="entry name" value="MULTIDRUG-EFFLUX TRANSPORTER RV1634-RELATED"/>
    <property type="match status" value="1"/>
</dbReference>
<evidence type="ECO:0000256" key="3">
    <source>
        <dbReference type="ARBA" id="ARBA00022989"/>
    </source>
</evidence>